<dbReference type="AlphaFoldDB" id="L0A031"/>
<keyword evidence="4" id="KW-0479">Metal-binding</keyword>
<dbReference type="Pfam" id="PF01761">
    <property type="entry name" value="DHQ_synthase"/>
    <property type="match status" value="1"/>
</dbReference>
<keyword evidence="7" id="KW-0456">Lyase</keyword>
<dbReference type="Gene3D" id="1.20.1090.10">
    <property type="entry name" value="Dehydroquinate synthase-like - alpha domain"/>
    <property type="match status" value="1"/>
</dbReference>
<dbReference type="PATRIC" id="fig|937777.3.peg.1259"/>
<dbReference type="InterPro" id="IPR030960">
    <property type="entry name" value="DHQS/DOIS_N"/>
</dbReference>
<keyword evidence="3" id="KW-0028">Amino-acid biosynthesis</keyword>
<dbReference type="RefSeq" id="WP_015235117.1">
    <property type="nucleotide sequence ID" value="NC_019793.1"/>
</dbReference>
<evidence type="ECO:0000256" key="8">
    <source>
        <dbReference type="ARBA" id="ARBA00023285"/>
    </source>
</evidence>
<dbReference type="InterPro" id="IPR050071">
    <property type="entry name" value="Dehydroquinate_synthase"/>
</dbReference>
<dbReference type="PANTHER" id="PTHR43622:SF7">
    <property type="entry name" value="3-DEHYDROQUINATE SYNTHASE, CHLOROPLASTIC"/>
    <property type="match status" value="1"/>
</dbReference>
<keyword evidence="6" id="KW-0057">Aromatic amino acid biosynthesis</keyword>
<organism evidence="11 12">
    <name type="scientific">Deinococcus peraridilitoris (strain DSM 19664 / LMG 22246 / CIP 109416 / KR-200)</name>
    <dbReference type="NCBI Taxonomy" id="937777"/>
    <lineage>
        <taxon>Bacteria</taxon>
        <taxon>Thermotogati</taxon>
        <taxon>Deinococcota</taxon>
        <taxon>Deinococci</taxon>
        <taxon>Deinococcales</taxon>
        <taxon>Deinococcaceae</taxon>
        <taxon>Deinococcus</taxon>
    </lineage>
</organism>
<dbReference type="Pfam" id="PF24621">
    <property type="entry name" value="DHQS_C"/>
    <property type="match status" value="1"/>
</dbReference>
<dbReference type="SUPFAM" id="SSF56796">
    <property type="entry name" value="Dehydroquinate synthase-like"/>
    <property type="match status" value="1"/>
</dbReference>
<dbReference type="OrthoDB" id="9806583at2"/>
<dbReference type="STRING" id="937777.Deipe_1259"/>
<evidence type="ECO:0000256" key="6">
    <source>
        <dbReference type="ARBA" id="ARBA00023141"/>
    </source>
</evidence>
<dbReference type="GO" id="GO:0046872">
    <property type="term" value="F:metal ion binding"/>
    <property type="evidence" value="ECO:0007669"/>
    <property type="project" value="UniProtKB-KW"/>
</dbReference>
<sequence length="398" mass="43616">MMARTIQQVVEVTFRYPVEFTEHLFQLDNPVFRHAVAPGSSAKKVLVVVDDGVTKAHPSLVSDVQHYCATHQLNLVAPPLVLPGGERAKQDSAHVVTVQDAINTHGIDRHSYVVVVGGGAIIDLVGYAAATAHRGVRLVRVPTTVLSQNDSAVGVKNSVNAYGKKNWLGTFAPPAAVLNDRHFLTTLDDRDWLGGLSEAVKVALLKDAAFFAFLEEHATALRARDLAAMDHAVYRCAELHLQHIATSGDPFEQGSSRPLDFGHWAAHKLEALTRYELRHGEAVAIGIALDSTYAHLEGRLREEAWQRIVQLFLNLGLSVWHPLLSEKLDNPQDPGSLIAGLNEFREHLGGQLTITLLDDIGRGQEVHEMDHAVLKRAVSLLERIQKQGEVCPTPTPAR</sequence>
<protein>
    <submittedName>
        <fullName evidence="11">3-dehydroquinate synthetase</fullName>
    </submittedName>
</protein>
<reference evidence="12" key="1">
    <citation type="submission" date="2012-03" db="EMBL/GenBank/DDBJ databases">
        <title>Complete sequence of chromosome of Deinococcus peraridilitoris DSM 19664.</title>
        <authorList>
            <person name="Lucas S."/>
            <person name="Copeland A."/>
            <person name="Lapidus A."/>
            <person name="Glavina del Rio T."/>
            <person name="Dalin E."/>
            <person name="Tice H."/>
            <person name="Bruce D."/>
            <person name="Goodwin L."/>
            <person name="Pitluck S."/>
            <person name="Peters L."/>
            <person name="Mikhailova N."/>
            <person name="Lu M."/>
            <person name="Kyrpides N."/>
            <person name="Mavromatis K."/>
            <person name="Ivanova N."/>
            <person name="Brettin T."/>
            <person name="Detter J.C."/>
            <person name="Han C."/>
            <person name="Larimer F."/>
            <person name="Land M."/>
            <person name="Hauser L."/>
            <person name="Markowitz V."/>
            <person name="Cheng J.-F."/>
            <person name="Hugenholtz P."/>
            <person name="Woyke T."/>
            <person name="Wu D."/>
            <person name="Pukall R."/>
            <person name="Steenblock K."/>
            <person name="Brambilla E."/>
            <person name="Klenk H.-P."/>
            <person name="Eisen J.A."/>
        </authorList>
    </citation>
    <scope>NUCLEOTIDE SEQUENCE [LARGE SCALE GENOMIC DNA]</scope>
    <source>
        <strain evidence="12">DSM 19664 / LMG 22246 / CIP 109416 / KR-200</strain>
    </source>
</reference>
<dbReference type="PANTHER" id="PTHR43622">
    <property type="entry name" value="3-DEHYDROQUINATE SYNTHASE"/>
    <property type="match status" value="1"/>
</dbReference>
<evidence type="ECO:0000256" key="5">
    <source>
        <dbReference type="ARBA" id="ARBA00023027"/>
    </source>
</evidence>
<dbReference type="InterPro" id="IPR056179">
    <property type="entry name" value="DHQS_C"/>
</dbReference>
<dbReference type="Proteomes" id="UP000010467">
    <property type="component" value="Chromosome"/>
</dbReference>
<evidence type="ECO:0000313" key="11">
    <source>
        <dbReference type="EMBL" id="AFZ66809.1"/>
    </source>
</evidence>
<dbReference type="GO" id="GO:0008652">
    <property type="term" value="P:amino acid biosynthetic process"/>
    <property type="evidence" value="ECO:0007669"/>
    <property type="project" value="UniProtKB-KW"/>
</dbReference>
<dbReference type="HOGENOM" id="CLU_001201_0_4_0"/>
<dbReference type="GO" id="GO:0009073">
    <property type="term" value="P:aromatic amino acid family biosynthetic process"/>
    <property type="evidence" value="ECO:0007669"/>
    <property type="project" value="UniProtKB-KW"/>
</dbReference>
<dbReference type="KEGG" id="dpd:Deipe_1259"/>
<name>L0A031_DEIPD</name>
<accession>L0A031</accession>
<keyword evidence="5" id="KW-0520">NAD</keyword>
<comment type="cofactor">
    <cofactor evidence="1">
        <name>NAD(+)</name>
        <dbReference type="ChEBI" id="CHEBI:57540"/>
    </cofactor>
</comment>
<dbReference type="Gene3D" id="3.40.50.1970">
    <property type="match status" value="1"/>
</dbReference>
<dbReference type="CDD" id="cd08198">
    <property type="entry name" value="DHQS-like"/>
    <property type="match status" value="1"/>
</dbReference>
<dbReference type="eggNOG" id="COG0337">
    <property type="taxonomic scope" value="Bacteria"/>
</dbReference>
<dbReference type="GO" id="GO:0003856">
    <property type="term" value="F:3-dehydroquinate synthase activity"/>
    <property type="evidence" value="ECO:0007669"/>
    <property type="project" value="TreeGrafter"/>
</dbReference>
<evidence type="ECO:0000256" key="2">
    <source>
        <dbReference type="ARBA" id="ARBA00001941"/>
    </source>
</evidence>
<evidence type="ECO:0000313" key="12">
    <source>
        <dbReference type="Proteomes" id="UP000010467"/>
    </source>
</evidence>
<evidence type="ECO:0000259" key="10">
    <source>
        <dbReference type="Pfam" id="PF24621"/>
    </source>
</evidence>
<gene>
    <name evidence="11" type="ordered locus">Deipe_1259</name>
</gene>
<evidence type="ECO:0000256" key="7">
    <source>
        <dbReference type="ARBA" id="ARBA00023239"/>
    </source>
</evidence>
<dbReference type="NCBIfam" id="NF004852">
    <property type="entry name" value="PRK06203.1"/>
    <property type="match status" value="1"/>
</dbReference>
<keyword evidence="12" id="KW-1185">Reference proteome</keyword>
<evidence type="ECO:0000256" key="1">
    <source>
        <dbReference type="ARBA" id="ARBA00001911"/>
    </source>
</evidence>
<evidence type="ECO:0000256" key="4">
    <source>
        <dbReference type="ARBA" id="ARBA00022723"/>
    </source>
</evidence>
<keyword evidence="8" id="KW-0170">Cobalt</keyword>
<dbReference type="PIRSF" id="PIRSF001455">
    <property type="entry name" value="DHQ_synth"/>
    <property type="match status" value="1"/>
</dbReference>
<dbReference type="InterPro" id="IPR030963">
    <property type="entry name" value="DHQ_synth_fam"/>
</dbReference>
<dbReference type="EMBL" id="CP003382">
    <property type="protein sequence ID" value="AFZ66809.1"/>
    <property type="molecule type" value="Genomic_DNA"/>
</dbReference>
<evidence type="ECO:0000259" key="9">
    <source>
        <dbReference type="Pfam" id="PF01761"/>
    </source>
</evidence>
<comment type="cofactor">
    <cofactor evidence="2">
        <name>Co(2+)</name>
        <dbReference type="ChEBI" id="CHEBI:48828"/>
    </cofactor>
</comment>
<proteinExistence type="predicted"/>
<feature type="domain" description="3-dehydroquinate synthase N-terminal" evidence="9">
    <location>
        <begin position="81"/>
        <end position="192"/>
    </location>
</feature>
<evidence type="ECO:0000256" key="3">
    <source>
        <dbReference type="ARBA" id="ARBA00022605"/>
    </source>
</evidence>
<feature type="domain" description="3-dehydroquinate synthase C-terminal" evidence="10">
    <location>
        <begin position="195"/>
        <end position="325"/>
    </location>
</feature>